<keyword evidence="2 3" id="KW-0012">Acyltransferase</keyword>
<dbReference type="InterPro" id="IPR051504">
    <property type="entry name" value="Plant_metabolite_acyltrans"/>
</dbReference>
<sequence>MGLNIDCRTRLDQPIPATYFGNCIGGRLAIVKTSELFGENGLIVVVEVLSEALETLKDGVLTGAENWSSLLLEGLAIADVKTIGTAGSPKFEVYSTDFGCGKPKKVEMVSIDRIGAFCLSDCRKGDGVEIGFVSNKKAMEAFASLFVKGIAS</sequence>
<dbReference type="GO" id="GO:0033809">
    <property type="term" value="F:anthocyanin 6''-O-malonyltransferase activity"/>
    <property type="evidence" value="ECO:0007669"/>
    <property type="project" value="UniProtKB-EC"/>
</dbReference>
<dbReference type="EMBL" id="PSQE01000007">
    <property type="protein sequence ID" value="RHN44429.1"/>
    <property type="molecule type" value="Genomic_DNA"/>
</dbReference>
<comment type="caution">
    <text evidence="3">The sequence shown here is derived from an EMBL/GenBank/DDBJ whole genome shotgun (WGS) entry which is preliminary data.</text>
</comment>
<evidence type="ECO:0000256" key="2">
    <source>
        <dbReference type="ARBA" id="ARBA00023315"/>
    </source>
</evidence>
<dbReference type="EC" id="2.3.1.171" evidence="3"/>
<gene>
    <name evidence="3" type="ORF">MtrunA17_Chr7g0219341</name>
</gene>
<evidence type="ECO:0000313" key="3">
    <source>
        <dbReference type="EMBL" id="RHN44429.1"/>
    </source>
</evidence>
<organism evidence="3 4">
    <name type="scientific">Medicago truncatula</name>
    <name type="common">Barrel medic</name>
    <name type="synonym">Medicago tribuloides</name>
    <dbReference type="NCBI Taxonomy" id="3880"/>
    <lineage>
        <taxon>Eukaryota</taxon>
        <taxon>Viridiplantae</taxon>
        <taxon>Streptophyta</taxon>
        <taxon>Embryophyta</taxon>
        <taxon>Tracheophyta</taxon>
        <taxon>Spermatophyta</taxon>
        <taxon>Magnoliopsida</taxon>
        <taxon>eudicotyledons</taxon>
        <taxon>Gunneridae</taxon>
        <taxon>Pentapetalae</taxon>
        <taxon>rosids</taxon>
        <taxon>fabids</taxon>
        <taxon>Fabales</taxon>
        <taxon>Fabaceae</taxon>
        <taxon>Papilionoideae</taxon>
        <taxon>50 kb inversion clade</taxon>
        <taxon>NPAAA clade</taxon>
        <taxon>Hologalegina</taxon>
        <taxon>IRL clade</taxon>
        <taxon>Trifolieae</taxon>
        <taxon>Medicago</taxon>
    </lineage>
</organism>
<dbReference type="Pfam" id="PF02458">
    <property type="entry name" value="Transferase"/>
    <property type="match status" value="1"/>
</dbReference>
<evidence type="ECO:0000313" key="4">
    <source>
        <dbReference type="Proteomes" id="UP000265566"/>
    </source>
</evidence>
<proteinExistence type="predicted"/>
<dbReference type="AlphaFoldDB" id="A0A396GTD2"/>
<protein>
    <submittedName>
        <fullName evidence="3">Putative anthocyanin 6''-O-malonyltransferase</fullName>
        <ecNumber evidence="3">2.3.1.171</ecNumber>
    </submittedName>
</protein>
<evidence type="ECO:0000256" key="1">
    <source>
        <dbReference type="ARBA" id="ARBA00022679"/>
    </source>
</evidence>
<dbReference type="Gene3D" id="3.30.559.10">
    <property type="entry name" value="Chloramphenicol acetyltransferase-like domain"/>
    <property type="match status" value="1"/>
</dbReference>
<dbReference type="Proteomes" id="UP000265566">
    <property type="component" value="Chromosome 7"/>
</dbReference>
<keyword evidence="1 3" id="KW-0808">Transferase</keyword>
<dbReference type="PANTHER" id="PTHR31625">
    <property type="match status" value="1"/>
</dbReference>
<reference evidence="4" key="1">
    <citation type="journal article" date="2018" name="Nat. Plants">
        <title>Whole-genome landscape of Medicago truncatula symbiotic genes.</title>
        <authorList>
            <person name="Pecrix Y."/>
            <person name="Staton S.E."/>
            <person name="Sallet E."/>
            <person name="Lelandais-Briere C."/>
            <person name="Moreau S."/>
            <person name="Carrere S."/>
            <person name="Blein T."/>
            <person name="Jardinaud M.F."/>
            <person name="Latrasse D."/>
            <person name="Zouine M."/>
            <person name="Zahm M."/>
            <person name="Kreplak J."/>
            <person name="Mayjonade B."/>
            <person name="Satge C."/>
            <person name="Perez M."/>
            <person name="Cauet S."/>
            <person name="Marande W."/>
            <person name="Chantry-Darmon C."/>
            <person name="Lopez-Roques C."/>
            <person name="Bouchez O."/>
            <person name="Berard A."/>
            <person name="Debelle F."/>
            <person name="Munos S."/>
            <person name="Bendahmane A."/>
            <person name="Berges H."/>
            <person name="Niebel A."/>
            <person name="Buitink J."/>
            <person name="Frugier F."/>
            <person name="Benhamed M."/>
            <person name="Crespi M."/>
            <person name="Gouzy J."/>
            <person name="Gamas P."/>
        </authorList>
    </citation>
    <scope>NUCLEOTIDE SEQUENCE [LARGE SCALE GENOMIC DNA]</scope>
    <source>
        <strain evidence="4">cv. Jemalong A17</strain>
    </source>
</reference>
<dbReference type="InterPro" id="IPR023213">
    <property type="entry name" value="CAT-like_dom_sf"/>
</dbReference>
<name>A0A396GTD2_MEDTR</name>
<accession>A0A396GTD2</accession>
<dbReference type="Gramene" id="rna38548">
    <property type="protein sequence ID" value="RHN44429.1"/>
    <property type="gene ID" value="gene38548"/>
</dbReference>